<keyword evidence="2" id="KW-1185">Reference proteome</keyword>
<evidence type="ECO:0000313" key="2">
    <source>
        <dbReference type="Proteomes" id="UP000181985"/>
    </source>
</evidence>
<accession>A0A1J0VJ88</accession>
<name>A0A1J0VJ88_9GAMM</name>
<evidence type="ECO:0000313" key="1">
    <source>
        <dbReference type="EMBL" id="APE32079.1"/>
    </source>
</evidence>
<dbReference type="KEGG" id="hsi:BOX17_14635"/>
<dbReference type="EMBL" id="CP018139">
    <property type="protein sequence ID" value="APE32079.1"/>
    <property type="molecule type" value="Genomic_DNA"/>
</dbReference>
<protein>
    <submittedName>
        <fullName evidence="1">Uncharacterized protein</fullName>
    </submittedName>
</protein>
<dbReference type="AlphaFoldDB" id="A0A1J0VJ88"/>
<reference evidence="2" key="1">
    <citation type="submission" date="2016-11" db="EMBL/GenBank/DDBJ databases">
        <title>Halolamina sediminis sp. nov., an extremely halophilic archaeon isolated from solar salt.</title>
        <authorList>
            <person name="Koh H.-W."/>
            <person name="Rani S."/>
            <person name="Park S.-J."/>
        </authorList>
    </citation>
    <scope>NUCLEOTIDE SEQUENCE [LARGE SCALE GENOMIC DNA]</scope>
    <source>
        <strain evidence="2">Hb3</strain>
    </source>
</reference>
<sequence length="69" mass="7432">MSTMGIVTNAASQPMREAITRIKAGMKSGASRITTRQSLLSRASPKSQAEITSPVTRKLAITLTCWKIP</sequence>
<organism evidence="1 2">
    <name type="scientific">Halomonas aestuarii</name>
    <dbReference type="NCBI Taxonomy" id="1897729"/>
    <lineage>
        <taxon>Bacteria</taxon>
        <taxon>Pseudomonadati</taxon>
        <taxon>Pseudomonadota</taxon>
        <taxon>Gammaproteobacteria</taxon>
        <taxon>Oceanospirillales</taxon>
        <taxon>Halomonadaceae</taxon>
        <taxon>Halomonas</taxon>
    </lineage>
</organism>
<dbReference type="Proteomes" id="UP000181985">
    <property type="component" value="Chromosome"/>
</dbReference>
<gene>
    <name evidence="1" type="ORF">BOX17_14635</name>
</gene>
<proteinExistence type="predicted"/>